<dbReference type="InterPro" id="IPR050266">
    <property type="entry name" value="AB_hydrolase_sf"/>
</dbReference>
<dbReference type="STRING" id="93684.SAMN05421853_10988"/>
<reference evidence="4" key="1">
    <citation type="submission" date="2016-10" db="EMBL/GenBank/DDBJ databases">
        <authorList>
            <person name="Varghese N."/>
            <person name="Submissions S."/>
        </authorList>
    </citation>
    <scope>NUCLEOTIDE SEQUENCE [LARGE SCALE GENOMIC DNA]</scope>
    <source>
        <strain evidence="4">JCM 10271</strain>
    </source>
</reference>
<dbReference type="Pfam" id="PF12697">
    <property type="entry name" value="Abhydrolase_6"/>
    <property type="match status" value="1"/>
</dbReference>
<dbReference type="EMBL" id="FOXV01000009">
    <property type="protein sequence ID" value="SFQ54787.1"/>
    <property type="molecule type" value="Genomic_DNA"/>
</dbReference>
<dbReference type="PRINTS" id="PR00111">
    <property type="entry name" value="ABHYDROLASE"/>
</dbReference>
<sequence length="326" mass="34836">MSLFSKFLTGAALMTLAACAAVGTTASSRNDETTETWPPIGEFVTLENGRRVHAFQTGSGPDLVLIHGASGNVRDFTFSFADRVKDRYRVTVFDRPGLGYTDRANARVEGAFNSDAETPYEQALMLKQAAEKLGVERPIVLGHSYGGAVAMAWGLEYEPAALVVVSGATIPWSGGLGAQYRLLGSSLGGAIIAPIATAFATRSRIDTVTEAIFEPQPVPEGYLDYVGPGLTLKQTAIRANARQVNNLHEQVSEMAPRYETVTVPVEIVHGAVDEVVPPQVHAEPLNNLLPNSNLTLLEGIGHMPHHWAPEAVEAAINRAAARAGLR</sequence>
<evidence type="ECO:0000259" key="2">
    <source>
        <dbReference type="Pfam" id="PF12697"/>
    </source>
</evidence>
<dbReference type="PANTHER" id="PTHR43798:SF33">
    <property type="entry name" value="HYDROLASE, PUTATIVE (AFU_ORTHOLOGUE AFUA_2G14860)-RELATED"/>
    <property type="match status" value="1"/>
</dbReference>
<name>A0A1I5ZF66_9RHOB</name>
<dbReference type="AlphaFoldDB" id="A0A1I5ZF66"/>
<dbReference type="GO" id="GO:0047372">
    <property type="term" value="F:monoacylglycerol lipase activity"/>
    <property type="evidence" value="ECO:0007669"/>
    <property type="project" value="TreeGrafter"/>
</dbReference>
<dbReference type="Gene3D" id="3.40.50.1820">
    <property type="entry name" value="alpha/beta hydrolase"/>
    <property type="match status" value="1"/>
</dbReference>
<dbReference type="GO" id="GO:0016020">
    <property type="term" value="C:membrane"/>
    <property type="evidence" value="ECO:0007669"/>
    <property type="project" value="TreeGrafter"/>
</dbReference>
<protein>
    <submittedName>
        <fullName evidence="3">Pimeloyl-ACP methyl ester carboxylesterase</fullName>
    </submittedName>
</protein>
<evidence type="ECO:0000313" key="4">
    <source>
        <dbReference type="Proteomes" id="UP000243106"/>
    </source>
</evidence>
<dbReference type="PANTHER" id="PTHR43798">
    <property type="entry name" value="MONOACYLGLYCEROL LIPASE"/>
    <property type="match status" value="1"/>
</dbReference>
<evidence type="ECO:0000313" key="3">
    <source>
        <dbReference type="EMBL" id="SFQ54787.1"/>
    </source>
</evidence>
<dbReference type="PROSITE" id="PS51257">
    <property type="entry name" value="PROKAR_LIPOPROTEIN"/>
    <property type="match status" value="1"/>
</dbReference>
<accession>A0A1I5ZF66</accession>
<keyword evidence="1" id="KW-0732">Signal</keyword>
<keyword evidence="4" id="KW-1185">Reference proteome</keyword>
<dbReference type="InterPro" id="IPR029058">
    <property type="entry name" value="AB_hydrolase_fold"/>
</dbReference>
<proteinExistence type="predicted"/>
<dbReference type="Proteomes" id="UP000243106">
    <property type="component" value="Unassembled WGS sequence"/>
</dbReference>
<dbReference type="InterPro" id="IPR000073">
    <property type="entry name" value="AB_hydrolase_1"/>
</dbReference>
<dbReference type="SUPFAM" id="SSF53474">
    <property type="entry name" value="alpha/beta-Hydrolases"/>
    <property type="match status" value="1"/>
</dbReference>
<feature type="signal peptide" evidence="1">
    <location>
        <begin position="1"/>
        <end position="20"/>
    </location>
</feature>
<feature type="domain" description="AB hydrolase-1" evidence="2">
    <location>
        <begin position="63"/>
        <end position="314"/>
    </location>
</feature>
<evidence type="ECO:0000256" key="1">
    <source>
        <dbReference type="SAM" id="SignalP"/>
    </source>
</evidence>
<organism evidence="3 4">
    <name type="scientific">Roseivivax halotolerans</name>
    <dbReference type="NCBI Taxonomy" id="93684"/>
    <lineage>
        <taxon>Bacteria</taxon>
        <taxon>Pseudomonadati</taxon>
        <taxon>Pseudomonadota</taxon>
        <taxon>Alphaproteobacteria</taxon>
        <taxon>Rhodobacterales</taxon>
        <taxon>Roseobacteraceae</taxon>
        <taxon>Roseivivax</taxon>
    </lineage>
</organism>
<dbReference type="GO" id="GO:0046464">
    <property type="term" value="P:acylglycerol catabolic process"/>
    <property type="evidence" value="ECO:0007669"/>
    <property type="project" value="TreeGrafter"/>
</dbReference>
<feature type="chain" id="PRO_5017309850" evidence="1">
    <location>
        <begin position="21"/>
        <end position="326"/>
    </location>
</feature>
<gene>
    <name evidence="3" type="ORF">SAMN05421853_10988</name>
</gene>